<accession>A0A392TPU2</accession>
<proteinExistence type="predicted"/>
<dbReference type="AlphaFoldDB" id="A0A392TPU2"/>
<feature type="non-terminal residue" evidence="2">
    <location>
        <position position="1"/>
    </location>
</feature>
<dbReference type="EMBL" id="LXQA010632915">
    <property type="protein sequence ID" value="MCI63209.1"/>
    <property type="molecule type" value="Genomic_DNA"/>
</dbReference>
<evidence type="ECO:0000313" key="2">
    <source>
        <dbReference type="EMBL" id="MCI63209.1"/>
    </source>
</evidence>
<comment type="caution">
    <text evidence="2">The sequence shown here is derived from an EMBL/GenBank/DDBJ whole genome shotgun (WGS) entry which is preliminary data.</text>
</comment>
<protein>
    <submittedName>
        <fullName evidence="2">Uncharacterized protein</fullName>
    </submittedName>
</protein>
<evidence type="ECO:0000256" key="1">
    <source>
        <dbReference type="SAM" id="MobiDB-lite"/>
    </source>
</evidence>
<feature type="region of interest" description="Disordered" evidence="1">
    <location>
        <begin position="1"/>
        <end position="23"/>
    </location>
</feature>
<name>A0A392TPU2_9FABA</name>
<organism evidence="2 3">
    <name type="scientific">Trifolium medium</name>
    <dbReference type="NCBI Taxonomy" id="97028"/>
    <lineage>
        <taxon>Eukaryota</taxon>
        <taxon>Viridiplantae</taxon>
        <taxon>Streptophyta</taxon>
        <taxon>Embryophyta</taxon>
        <taxon>Tracheophyta</taxon>
        <taxon>Spermatophyta</taxon>
        <taxon>Magnoliopsida</taxon>
        <taxon>eudicotyledons</taxon>
        <taxon>Gunneridae</taxon>
        <taxon>Pentapetalae</taxon>
        <taxon>rosids</taxon>
        <taxon>fabids</taxon>
        <taxon>Fabales</taxon>
        <taxon>Fabaceae</taxon>
        <taxon>Papilionoideae</taxon>
        <taxon>50 kb inversion clade</taxon>
        <taxon>NPAAA clade</taxon>
        <taxon>Hologalegina</taxon>
        <taxon>IRL clade</taxon>
        <taxon>Trifolieae</taxon>
        <taxon>Trifolium</taxon>
    </lineage>
</organism>
<feature type="compositionally biased region" description="Polar residues" evidence="1">
    <location>
        <begin position="12"/>
        <end position="23"/>
    </location>
</feature>
<keyword evidence="3" id="KW-1185">Reference proteome</keyword>
<evidence type="ECO:0000313" key="3">
    <source>
        <dbReference type="Proteomes" id="UP000265520"/>
    </source>
</evidence>
<reference evidence="2 3" key="1">
    <citation type="journal article" date="2018" name="Front. Plant Sci.">
        <title>Red Clover (Trifolium pratense) and Zigzag Clover (T. medium) - A Picture of Genomic Similarities and Differences.</title>
        <authorList>
            <person name="Dluhosova J."/>
            <person name="Istvanek J."/>
            <person name="Nedelnik J."/>
            <person name="Repkova J."/>
        </authorList>
    </citation>
    <scope>NUCLEOTIDE SEQUENCE [LARGE SCALE GENOMIC DNA]</scope>
    <source>
        <strain evidence="3">cv. 10/8</strain>
        <tissue evidence="2">Leaf</tissue>
    </source>
</reference>
<dbReference type="Proteomes" id="UP000265520">
    <property type="component" value="Unassembled WGS sequence"/>
</dbReference>
<sequence>EVSRGGLRFPTTAKQTGAANKTFNRSLRDQIEHLPPATRVGNTPTICDPLGLKGGVEG</sequence>